<keyword evidence="2" id="KW-1185">Reference proteome</keyword>
<evidence type="ECO:0000313" key="1">
    <source>
        <dbReference type="EMBL" id="RNA27821.1"/>
    </source>
</evidence>
<proteinExistence type="predicted"/>
<accession>A0A3M7RW83</accession>
<protein>
    <submittedName>
        <fullName evidence="1">Uncharacterized protein</fullName>
    </submittedName>
</protein>
<name>A0A3M7RW83_BRAPC</name>
<comment type="caution">
    <text evidence="1">The sequence shown here is derived from an EMBL/GenBank/DDBJ whole genome shotgun (WGS) entry which is preliminary data.</text>
</comment>
<sequence length="80" mass="9808">MLVFFGIFTFYKIYWISDNSISNLDKNHRDIKNIFPMMYQFIKKLIHRKSIKLNKTHRINFNKSQKFLVKNAHKNRSENN</sequence>
<dbReference type="Proteomes" id="UP000276133">
    <property type="component" value="Unassembled WGS sequence"/>
</dbReference>
<organism evidence="1 2">
    <name type="scientific">Brachionus plicatilis</name>
    <name type="common">Marine rotifer</name>
    <name type="synonym">Brachionus muelleri</name>
    <dbReference type="NCBI Taxonomy" id="10195"/>
    <lineage>
        <taxon>Eukaryota</taxon>
        <taxon>Metazoa</taxon>
        <taxon>Spiralia</taxon>
        <taxon>Gnathifera</taxon>
        <taxon>Rotifera</taxon>
        <taxon>Eurotatoria</taxon>
        <taxon>Monogononta</taxon>
        <taxon>Pseudotrocha</taxon>
        <taxon>Ploima</taxon>
        <taxon>Brachionidae</taxon>
        <taxon>Brachionus</taxon>
    </lineage>
</organism>
<reference evidence="1 2" key="1">
    <citation type="journal article" date="2018" name="Sci. Rep.">
        <title>Genomic signatures of local adaptation to the degree of environmental predictability in rotifers.</title>
        <authorList>
            <person name="Franch-Gras L."/>
            <person name="Hahn C."/>
            <person name="Garcia-Roger E.M."/>
            <person name="Carmona M.J."/>
            <person name="Serra M."/>
            <person name="Gomez A."/>
        </authorList>
    </citation>
    <scope>NUCLEOTIDE SEQUENCE [LARGE SCALE GENOMIC DNA]</scope>
    <source>
        <strain evidence="1">HYR1</strain>
    </source>
</reference>
<gene>
    <name evidence="1" type="ORF">BpHYR1_044633</name>
</gene>
<dbReference type="EMBL" id="REGN01002489">
    <property type="protein sequence ID" value="RNA27821.1"/>
    <property type="molecule type" value="Genomic_DNA"/>
</dbReference>
<dbReference type="AlphaFoldDB" id="A0A3M7RW83"/>
<evidence type="ECO:0000313" key="2">
    <source>
        <dbReference type="Proteomes" id="UP000276133"/>
    </source>
</evidence>